<dbReference type="RefSeq" id="WP_170068153.1">
    <property type="nucleotide sequence ID" value="NZ_FYDG01000001.1"/>
</dbReference>
<dbReference type="EMBL" id="FYDG01000001">
    <property type="protein sequence ID" value="SNB51976.1"/>
    <property type="molecule type" value="Genomic_DNA"/>
</dbReference>
<accession>A0A212PY36</accession>
<evidence type="ECO:0000256" key="1">
    <source>
        <dbReference type="SAM" id="MobiDB-lite"/>
    </source>
</evidence>
<evidence type="ECO:0000313" key="3">
    <source>
        <dbReference type="Proteomes" id="UP000198418"/>
    </source>
</evidence>
<reference evidence="3" key="1">
    <citation type="submission" date="2017-06" db="EMBL/GenBank/DDBJ databases">
        <authorList>
            <person name="Varghese N."/>
            <person name="Submissions S."/>
        </authorList>
    </citation>
    <scope>NUCLEOTIDE SEQUENCE [LARGE SCALE GENOMIC DNA]</scope>
    <source>
        <strain evidence="3">DSM 137</strain>
    </source>
</reference>
<gene>
    <name evidence="2" type="ORF">SAMN06265338_101159</name>
</gene>
<evidence type="ECO:0000313" key="2">
    <source>
        <dbReference type="EMBL" id="SNB51976.1"/>
    </source>
</evidence>
<proteinExistence type="predicted"/>
<dbReference type="Proteomes" id="UP000198418">
    <property type="component" value="Unassembled WGS sequence"/>
</dbReference>
<feature type="compositionally biased region" description="Basic and acidic residues" evidence="1">
    <location>
        <begin position="8"/>
        <end position="22"/>
    </location>
</feature>
<dbReference type="AlphaFoldDB" id="A0A212PY36"/>
<sequence>MAKAQKRGNREIKKPKQDKTEPKPLQPVGNHIGLSAIKDVKRVNGKARSS</sequence>
<organism evidence="2 3">
    <name type="scientific">Rhodoblastus acidophilus</name>
    <name type="common">Rhodopseudomonas acidophila</name>
    <dbReference type="NCBI Taxonomy" id="1074"/>
    <lineage>
        <taxon>Bacteria</taxon>
        <taxon>Pseudomonadati</taxon>
        <taxon>Pseudomonadota</taxon>
        <taxon>Alphaproteobacteria</taxon>
        <taxon>Hyphomicrobiales</taxon>
        <taxon>Rhodoblastaceae</taxon>
        <taxon>Rhodoblastus</taxon>
    </lineage>
</organism>
<keyword evidence="3" id="KW-1185">Reference proteome</keyword>
<feature type="region of interest" description="Disordered" evidence="1">
    <location>
        <begin position="1"/>
        <end position="50"/>
    </location>
</feature>
<protein>
    <submittedName>
        <fullName evidence="2">Uncharacterized protein</fullName>
    </submittedName>
</protein>
<name>A0A212PY36_RHOAC</name>